<dbReference type="PROSITE" id="PS50933">
    <property type="entry name" value="CHRD"/>
    <property type="match status" value="2"/>
</dbReference>
<feature type="domain" description="CHRD" evidence="2">
    <location>
        <begin position="543"/>
        <end position="671"/>
    </location>
</feature>
<evidence type="ECO:0000256" key="1">
    <source>
        <dbReference type="SAM" id="SignalP"/>
    </source>
</evidence>
<accession>A0A2D0NHQ8</accession>
<feature type="signal peptide" evidence="1">
    <location>
        <begin position="1"/>
        <end position="25"/>
    </location>
</feature>
<comment type="caution">
    <text evidence="3">The sequence shown here is derived from an EMBL/GenBank/DDBJ whole genome shotgun (WGS) entry which is preliminary data.</text>
</comment>
<dbReference type="Pfam" id="PF07452">
    <property type="entry name" value="CHRD"/>
    <property type="match status" value="6"/>
</dbReference>
<dbReference type="Proteomes" id="UP000223913">
    <property type="component" value="Unassembled WGS sequence"/>
</dbReference>
<dbReference type="AlphaFoldDB" id="A0A2D0NHQ8"/>
<dbReference type="EMBL" id="PDUD01000010">
    <property type="protein sequence ID" value="PHN07303.1"/>
    <property type="molecule type" value="Genomic_DNA"/>
</dbReference>
<evidence type="ECO:0000313" key="3">
    <source>
        <dbReference type="EMBL" id="PHN07303.1"/>
    </source>
</evidence>
<sequence length="1015" mass="107202">MNYPMANFSKLIFLGIALISFSLQAQTTFVANLAGRNQTTPVVTMASGEVTLQISNNQLIVSGSFSNLSDELATDIAGGAHLHAGYAGQNGGILQNLTVTADADLKGGTFEAANNTFPLTSELQAAIDERRLYVNVHSLSHPGGELRGQFLRGDANSYYTSNLFGSNEIPSVITRGHGALSIEIKGTTIAISGSFADLEGDFDATVNGGAHLHLANAGTNGTIYFPLVATVDPDGKGGVFTLEDNTLTVDGSELTPFSSRNLYANIHTTAHPSGEIRGQVVGQASVVLRSRLTGSSQVPVLNTIGDGIVLTEIFPDSTLVVSGSFNRLSSSLDVSIAGGMHIHQGLAGQSGSVLIPLSVVPNGDLKGGTLTAPDNGYTADAATLEALLNRSTYLNVHTVNHAGGELRGQNLPESNAYFHGFVSGNSSAPAHASTGTGLIVGEWLGDQLTLSGSFSDLRSAVNTEIAGGIHLHSAMIGSNGPIEFPLTMLLDEDALGAQLMADSNTFDLEEDQRQQLLERGMYVNVHTMDAPGGEVRAQLLHEATTFYIAPLSGASHTPPFETSAFGTVAVEVSEDRAFLTGSFSGLSSDYATAVGSHIHTGMAGQNSDVIFALQPTLGDDNRSGTYFASDNTFTLNFNQRSDLSARKDYVNIHTVDRPAGAIRGQLLPLATAYFTTSLLGSNVPTPIISEGRGEVKLELTGNQLVASGSFRSLASTLATELGGGAHIHLGAAGETGDVAFPLTASQTLNLLGGLFTPQDNTFELTDEQVEALFGEMYYINIHTALNMDGEIRSQILPEVNFYPSAPEITFPANGETLVLEGDSAMAFTANWMPAVDSNRVIYTWQLSAIPDFTGILVSENVGTDLSFSTTFGIVDDLLALAGIEVGASINLYHRVIATDGSLTKVGAGSLVTIQRGEVTGIRDFLPRENWGLRVYPTLSRPNSEINVNIRAARSTEAQLVLFTGTGQQLRTENIQLLQGDNRQSIQLPDLSAGTYYINLIVNGQLLPAQRILVGK</sequence>
<gene>
    <name evidence="3" type="ORF">CRP01_06645</name>
</gene>
<keyword evidence="4" id="KW-1185">Reference proteome</keyword>
<protein>
    <recommendedName>
        <fullName evidence="2">CHRD domain-containing protein</fullName>
    </recommendedName>
</protein>
<dbReference type="InterPro" id="IPR010895">
    <property type="entry name" value="CHRD"/>
</dbReference>
<keyword evidence="1" id="KW-0732">Signal</keyword>
<proteinExistence type="predicted"/>
<evidence type="ECO:0000259" key="2">
    <source>
        <dbReference type="PROSITE" id="PS50933"/>
    </source>
</evidence>
<feature type="chain" id="PRO_5013402020" description="CHRD domain-containing protein" evidence="1">
    <location>
        <begin position="26"/>
        <end position="1015"/>
    </location>
</feature>
<dbReference type="SMART" id="SM00754">
    <property type="entry name" value="CHRD"/>
    <property type="match status" value="6"/>
</dbReference>
<name>A0A2D0NHQ8_FLAN2</name>
<evidence type="ECO:0000313" key="4">
    <source>
        <dbReference type="Proteomes" id="UP000223913"/>
    </source>
</evidence>
<feature type="domain" description="CHRD" evidence="2">
    <location>
        <begin position="25"/>
        <end position="155"/>
    </location>
</feature>
<organism evidence="3 4">
    <name type="scientific">Flavilitoribacter nigricans (strain ATCC 23147 / DSM 23189 / NBRC 102662 / NCIMB 1420 / SS-2)</name>
    <name type="common">Lewinella nigricans</name>
    <dbReference type="NCBI Taxonomy" id="1122177"/>
    <lineage>
        <taxon>Bacteria</taxon>
        <taxon>Pseudomonadati</taxon>
        <taxon>Bacteroidota</taxon>
        <taxon>Saprospiria</taxon>
        <taxon>Saprospirales</taxon>
        <taxon>Lewinellaceae</taxon>
        <taxon>Flavilitoribacter</taxon>
    </lineage>
</organism>
<reference evidence="3 4" key="1">
    <citation type="submission" date="2017-10" db="EMBL/GenBank/DDBJ databases">
        <title>The draft genome sequence of Lewinella nigricans NBRC 102662.</title>
        <authorList>
            <person name="Wang K."/>
        </authorList>
    </citation>
    <scope>NUCLEOTIDE SEQUENCE [LARGE SCALE GENOMIC DNA]</scope>
    <source>
        <strain evidence="3 4">NBRC 102662</strain>
    </source>
</reference>
<dbReference type="OrthoDB" id="571052at2"/>